<dbReference type="InterPro" id="IPR035971">
    <property type="entry name" value="CBD_sf"/>
</dbReference>
<evidence type="ECO:0000259" key="6">
    <source>
        <dbReference type="PROSITE" id="PS51763"/>
    </source>
</evidence>
<organism evidence="7 8">
    <name type="scientific">Anaeromyces robustus</name>
    <dbReference type="NCBI Taxonomy" id="1754192"/>
    <lineage>
        <taxon>Eukaryota</taxon>
        <taxon>Fungi</taxon>
        <taxon>Fungi incertae sedis</taxon>
        <taxon>Chytridiomycota</taxon>
        <taxon>Chytridiomycota incertae sedis</taxon>
        <taxon>Neocallimastigomycetes</taxon>
        <taxon>Neocallimastigales</taxon>
        <taxon>Neocallimastigaceae</taxon>
        <taxon>Anaeromyces</taxon>
    </lineage>
</organism>
<feature type="signal peptide" evidence="4">
    <location>
        <begin position="1"/>
        <end position="17"/>
    </location>
</feature>
<dbReference type="GO" id="GO:0005975">
    <property type="term" value="P:carbohydrate metabolic process"/>
    <property type="evidence" value="ECO:0007669"/>
    <property type="project" value="InterPro"/>
</dbReference>
<dbReference type="GO" id="GO:0003993">
    <property type="term" value="F:acid phosphatase activity"/>
    <property type="evidence" value="ECO:0007669"/>
    <property type="project" value="UniProtKB-EC"/>
</dbReference>
<evidence type="ECO:0000313" key="8">
    <source>
        <dbReference type="Proteomes" id="UP000193944"/>
    </source>
</evidence>
<dbReference type="SUPFAM" id="SSF57180">
    <property type="entry name" value="Cellulose-binding domain"/>
    <property type="match status" value="1"/>
</dbReference>
<dbReference type="AlphaFoldDB" id="A0A1Y1XK72"/>
<dbReference type="PROSITE" id="PS51164">
    <property type="entry name" value="CBM1_2"/>
    <property type="match status" value="1"/>
</dbReference>
<dbReference type="Pfam" id="PF00149">
    <property type="entry name" value="Metallophos"/>
    <property type="match status" value="1"/>
</dbReference>
<dbReference type="EC" id="3.1.3.2" evidence="4"/>
<comment type="caution">
    <text evidence="7">The sequence shown here is derived from an EMBL/GenBank/DDBJ whole genome shotgun (WGS) entry which is preliminary data.</text>
</comment>
<dbReference type="GO" id="GO:0046872">
    <property type="term" value="F:metal ion binding"/>
    <property type="evidence" value="ECO:0007669"/>
    <property type="project" value="InterPro"/>
</dbReference>
<keyword evidence="1 4" id="KW-0732">Signal</keyword>
<comment type="similarity">
    <text evidence="4">Belongs to the metallophosphoesterase superfamily. Purple acid phosphatase family.</text>
</comment>
<dbReference type="InterPro" id="IPR008963">
    <property type="entry name" value="Purple_acid_Pase-like_N"/>
</dbReference>
<dbReference type="PANTHER" id="PTHR22953">
    <property type="entry name" value="ACID PHOSPHATASE RELATED"/>
    <property type="match status" value="1"/>
</dbReference>
<dbReference type="InterPro" id="IPR009034">
    <property type="entry name" value="Dockerin_dom_fun_sf"/>
</dbReference>
<dbReference type="OrthoDB" id="2136302at2759"/>
<reference evidence="7 8" key="2">
    <citation type="submission" date="2016-08" db="EMBL/GenBank/DDBJ databases">
        <title>Pervasive Adenine N6-methylation of Active Genes in Fungi.</title>
        <authorList>
            <consortium name="DOE Joint Genome Institute"/>
            <person name="Mondo S.J."/>
            <person name="Dannebaum R.O."/>
            <person name="Kuo R.C."/>
            <person name="Labutti K."/>
            <person name="Haridas S."/>
            <person name="Kuo A."/>
            <person name="Salamov A."/>
            <person name="Ahrendt S.R."/>
            <person name="Lipzen A."/>
            <person name="Sullivan W."/>
            <person name="Andreopoulos W.B."/>
            <person name="Clum A."/>
            <person name="Lindquist E."/>
            <person name="Daum C."/>
            <person name="Ramamoorthy G.K."/>
            <person name="Gryganskyi A."/>
            <person name="Culley D."/>
            <person name="Magnuson J.K."/>
            <person name="James T.Y."/>
            <person name="O'Malley M.A."/>
            <person name="Stajich J.E."/>
            <person name="Spatafora J.W."/>
            <person name="Visel A."/>
            <person name="Grigoriev I.V."/>
        </authorList>
    </citation>
    <scope>NUCLEOTIDE SEQUENCE [LARGE SCALE GENOMIC DNA]</scope>
    <source>
        <strain evidence="7 8">S4</strain>
    </source>
</reference>
<evidence type="ECO:0000256" key="3">
    <source>
        <dbReference type="ARBA" id="ARBA00022801"/>
    </source>
</evidence>
<dbReference type="InterPro" id="IPR029052">
    <property type="entry name" value="Metallo-depent_PP-like"/>
</dbReference>
<dbReference type="Proteomes" id="UP000193944">
    <property type="component" value="Unassembled WGS sequence"/>
</dbReference>
<dbReference type="Pfam" id="PF00734">
    <property type="entry name" value="CBM_1"/>
    <property type="match status" value="1"/>
</dbReference>
<feature type="domain" description="CBM10" evidence="6">
    <location>
        <begin position="580"/>
        <end position="617"/>
    </location>
</feature>
<dbReference type="Pfam" id="PF02013">
    <property type="entry name" value="CBM_10"/>
    <property type="match status" value="4"/>
</dbReference>
<dbReference type="InterPro" id="IPR039331">
    <property type="entry name" value="PAPs-like"/>
</dbReference>
<dbReference type="PROSITE" id="PS51763">
    <property type="entry name" value="CBM10"/>
    <property type="match status" value="4"/>
</dbReference>
<evidence type="ECO:0000256" key="4">
    <source>
        <dbReference type="RuleBase" id="RU361203"/>
    </source>
</evidence>
<proteinExistence type="inferred from homology"/>
<dbReference type="Gene3D" id="3.60.21.10">
    <property type="match status" value="1"/>
</dbReference>
<evidence type="ECO:0000256" key="2">
    <source>
        <dbReference type="ARBA" id="ARBA00022737"/>
    </source>
</evidence>
<dbReference type="SUPFAM" id="SSF64571">
    <property type="entry name" value="Cellulose docking domain, dockering"/>
    <property type="match status" value="4"/>
</dbReference>
<accession>A0A1Y1XK72</accession>
<dbReference type="InterPro" id="IPR000254">
    <property type="entry name" value="CBD"/>
</dbReference>
<sequence>MKGIIIGLSLLTTYVRAQSKCWSMPLGYPCCVGNDVYKKDVYGLWGIENDNYCGIARVEIKERNEEEEGVIKPEIPENYCWAKAKGYPCCDNDEGYLQSYDMDGKWGYENNAWCGYKSSKPQWNDREKYIATKSEWETFKIKWDDEYKDNFERLSIFAGDNESMLNFGWYSTTNKTPVIRLSSNKDMSNYKDFTGSNELYKTLSGINYYSNKVTVTGLDRNSVYYYQRQLNGIWEDPILFKTYDPDNFTFVFVGDPQIGGSHGRISVADITKALSVEQGTRNDVFNWNMTVSSFFNLVDEPSLLLSAGDQVDVQCSTKNIVYDDYNQETQYSGFLLPELLKTIPMAAALGNHDATSKNYRYHFNLPNPYLTPETIGYEITGYNFFFKYNNVLVVVLESNNSSCNDFKTSLKNAIKKYPNTDWRIALFHHDIFGNGATHSQGGSLELRPCLSKLLSSYKFDLVINGHDHLYTASHFISYNEKAENKYTVSKIEKGNVNENPKGTLYITANCSTGSKLYINDLFPYDYVNEFDQPFKSTFGLLKFEKSEEKVRLIINTYDVDHHNVTDGPYIIEKQAKTEQQCWSLRLGSPCCTFNKDVYAIDENGKWSVENGIWCGIIDDGTIPNQPEECWAKILGSPCCLTTKVVVEIDDFGKWGIENGAWCGIIEEVNTITTSTTTTTTTTTTSTTTTTTTTTTRIPTTTSIPDQNCIPDYEKCGGIGYNGPTCCENPNFKCEVINEYFHQCTPKNYY</sequence>
<dbReference type="Gene3D" id="3.90.1220.10">
    <property type="entry name" value="Cellulose docking domain, dockering"/>
    <property type="match status" value="4"/>
</dbReference>
<feature type="chain" id="PRO_5011825326" description="Purple acid phosphatase" evidence="4">
    <location>
        <begin position="18"/>
        <end position="749"/>
    </location>
</feature>
<dbReference type="InterPro" id="IPR002883">
    <property type="entry name" value="CBM10/Dockerin_dom"/>
</dbReference>
<evidence type="ECO:0000259" key="5">
    <source>
        <dbReference type="PROSITE" id="PS51164"/>
    </source>
</evidence>
<name>A0A1Y1XK72_9FUNG</name>
<dbReference type="EMBL" id="MCFG01000031">
    <property type="protein sequence ID" value="ORX85744.1"/>
    <property type="molecule type" value="Genomic_DNA"/>
</dbReference>
<dbReference type="InterPro" id="IPR004843">
    <property type="entry name" value="Calcineurin-like_PHP"/>
</dbReference>
<dbReference type="SUPFAM" id="SSF49363">
    <property type="entry name" value="Purple acid phosphatase, N-terminal domain"/>
    <property type="match status" value="1"/>
</dbReference>
<comment type="catalytic activity">
    <reaction evidence="4">
        <text>a phosphate monoester + H2O = an alcohol + phosphate</text>
        <dbReference type="Rhea" id="RHEA:15017"/>
        <dbReference type="ChEBI" id="CHEBI:15377"/>
        <dbReference type="ChEBI" id="CHEBI:30879"/>
        <dbReference type="ChEBI" id="CHEBI:43474"/>
        <dbReference type="ChEBI" id="CHEBI:67140"/>
        <dbReference type="EC" id="3.1.3.2"/>
    </reaction>
</comment>
<evidence type="ECO:0000256" key="1">
    <source>
        <dbReference type="ARBA" id="ARBA00022729"/>
    </source>
</evidence>
<dbReference type="GO" id="GO:0030248">
    <property type="term" value="F:cellulose binding"/>
    <property type="evidence" value="ECO:0007669"/>
    <property type="project" value="InterPro"/>
</dbReference>
<keyword evidence="8" id="KW-1185">Reference proteome</keyword>
<feature type="domain" description="CBM10" evidence="6">
    <location>
        <begin position="20"/>
        <end position="56"/>
    </location>
</feature>
<keyword evidence="3 4" id="KW-0378">Hydrolase</keyword>
<dbReference type="SUPFAM" id="SSF56300">
    <property type="entry name" value="Metallo-dependent phosphatases"/>
    <property type="match status" value="1"/>
</dbReference>
<feature type="domain" description="CBM10" evidence="6">
    <location>
        <begin position="628"/>
        <end position="665"/>
    </location>
</feature>
<evidence type="ECO:0000313" key="7">
    <source>
        <dbReference type="EMBL" id="ORX85744.1"/>
    </source>
</evidence>
<reference evidence="7 8" key="1">
    <citation type="submission" date="2016-08" db="EMBL/GenBank/DDBJ databases">
        <title>A Parts List for Fungal Cellulosomes Revealed by Comparative Genomics.</title>
        <authorList>
            <consortium name="DOE Joint Genome Institute"/>
            <person name="Haitjema C.H."/>
            <person name="Gilmore S.P."/>
            <person name="Henske J.K."/>
            <person name="Solomon K.V."/>
            <person name="De Groot R."/>
            <person name="Kuo A."/>
            <person name="Mondo S.J."/>
            <person name="Salamov A.A."/>
            <person name="Labutti K."/>
            <person name="Zhao Z."/>
            <person name="Chiniquy J."/>
            <person name="Barry K."/>
            <person name="Brewer H.M."/>
            <person name="Purvine S.O."/>
            <person name="Wright A.T."/>
            <person name="Boxma B."/>
            <person name="Van Alen T."/>
            <person name="Hackstein J.H."/>
            <person name="Baker S.E."/>
            <person name="Grigoriev I.V."/>
            <person name="O'Malley M.A."/>
        </authorList>
    </citation>
    <scope>NUCLEOTIDE SEQUENCE [LARGE SCALE GENOMIC DNA]</scope>
    <source>
        <strain evidence="7 8">S4</strain>
    </source>
</reference>
<keyword evidence="2" id="KW-0677">Repeat</keyword>
<dbReference type="SMART" id="SM00236">
    <property type="entry name" value="fCBD"/>
    <property type="match status" value="1"/>
</dbReference>
<dbReference type="PANTHER" id="PTHR22953:SF153">
    <property type="entry name" value="PURPLE ACID PHOSPHATASE"/>
    <property type="match status" value="1"/>
</dbReference>
<feature type="domain" description="CBM10" evidence="6">
    <location>
        <begin position="79"/>
        <end position="117"/>
    </location>
</feature>
<feature type="domain" description="CBM1" evidence="5">
    <location>
        <begin position="707"/>
        <end position="744"/>
    </location>
</feature>
<dbReference type="GO" id="GO:0005576">
    <property type="term" value="C:extracellular region"/>
    <property type="evidence" value="ECO:0007669"/>
    <property type="project" value="InterPro"/>
</dbReference>
<gene>
    <name evidence="7" type="ORF">BCR32DRAFT_265492</name>
</gene>
<protein>
    <recommendedName>
        <fullName evidence="4">Purple acid phosphatase</fullName>
        <ecNumber evidence="4">3.1.3.2</ecNumber>
    </recommendedName>
</protein>